<organism evidence="3 4">
    <name type="scientific">Drosophila virilis</name>
    <name type="common">Fruit fly</name>
    <dbReference type="NCBI Taxonomy" id="7244"/>
    <lineage>
        <taxon>Eukaryota</taxon>
        <taxon>Metazoa</taxon>
        <taxon>Ecdysozoa</taxon>
        <taxon>Arthropoda</taxon>
        <taxon>Hexapoda</taxon>
        <taxon>Insecta</taxon>
        <taxon>Pterygota</taxon>
        <taxon>Neoptera</taxon>
        <taxon>Endopterygota</taxon>
        <taxon>Diptera</taxon>
        <taxon>Brachycera</taxon>
        <taxon>Muscomorpha</taxon>
        <taxon>Ephydroidea</taxon>
        <taxon>Drosophilidae</taxon>
        <taxon>Drosophila</taxon>
    </lineage>
</organism>
<dbReference type="PANTHER" id="PTHR11857:SF42">
    <property type="entry name" value="GENERAL ODORANT-BINDING PROTEIN 19D-RELATED"/>
    <property type="match status" value="1"/>
</dbReference>
<dbReference type="FunCoup" id="B4LQR8">
    <property type="interactions" value="55"/>
</dbReference>
<dbReference type="InterPro" id="IPR006170">
    <property type="entry name" value="PBP/GOBP"/>
</dbReference>
<dbReference type="GO" id="GO:0005615">
    <property type="term" value="C:extracellular space"/>
    <property type="evidence" value="ECO:0007669"/>
    <property type="project" value="TreeGrafter"/>
</dbReference>
<dbReference type="PhylomeDB" id="B4LQR8"/>
<sequence length="143" mass="15332">MQRFVFTVALVALLGAALTKAFDEKAAMAKFLETAELCKGEVGASDADVQSAMKHEPAATYESKCLRACVMKKFNVLGENGKLDTEAGREKAKQYTGNDPAKLKLALEIGDACAAISVPEDHCEAAEAYSMCFKTEASKRGLM</sequence>
<name>B4LQR8_DROVI</name>
<dbReference type="Gene3D" id="1.10.238.20">
    <property type="entry name" value="Pheromone/general odorant binding protein domain"/>
    <property type="match status" value="1"/>
</dbReference>
<evidence type="ECO:0000256" key="2">
    <source>
        <dbReference type="SAM" id="SignalP"/>
    </source>
</evidence>
<dbReference type="Proteomes" id="UP000008792">
    <property type="component" value="Unassembled WGS sequence"/>
</dbReference>
<dbReference type="EMBL" id="CH940649">
    <property type="protein sequence ID" value="EDW63452.1"/>
    <property type="molecule type" value="Genomic_DNA"/>
</dbReference>
<reference evidence="3 4" key="1">
    <citation type="journal article" date="2007" name="Nature">
        <title>Evolution of genes and genomes on the Drosophila phylogeny.</title>
        <authorList>
            <consortium name="Drosophila 12 Genomes Consortium"/>
            <person name="Clark A.G."/>
            <person name="Eisen M.B."/>
            <person name="Smith D.R."/>
            <person name="Bergman C.M."/>
            <person name="Oliver B."/>
            <person name="Markow T.A."/>
            <person name="Kaufman T.C."/>
            <person name="Kellis M."/>
            <person name="Gelbart W."/>
            <person name="Iyer V.N."/>
            <person name="Pollard D.A."/>
            <person name="Sackton T.B."/>
            <person name="Larracuente A.M."/>
            <person name="Singh N.D."/>
            <person name="Abad J.P."/>
            <person name="Abt D.N."/>
            <person name="Adryan B."/>
            <person name="Aguade M."/>
            <person name="Akashi H."/>
            <person name="Anderson W.W."/>
            <person name="Aquadro C.F."/>
            <person name="Ardell D.H."/>
            <person name="Arguello R."/>
            <person name="Artieri C.G."/>
            <person name="Barbash D.A."/>
            <person name="Barker D."/>
            <person name="Barsanti P."/>
            <person name="Batterham P."/>
            <person name="Batzoglou S."/>
            <person name="Begun D."/>
            <person name="Bhutkar A."/>
            <person name="Blanco E."/>
            <person name="Bosak S.A."/>
            <person name="Bradley R.K."/>
            <person name="Brand A.D."/>
            <person name="Brent M.R."/>
            <person name="Brooks A.N."/>
            <person name="Brown R.H."/>
            <person name="Butlin R.K."/>
            <person name="Caggese C."/>
            <person name="Calvi B.R."/>
            <person name="Bernardo de Carvalho A."/>
            <person name="Caspi A."/>
            <person name="Castrezana S."/>
            <person name="Celniker S.E."/>
            <person name="Chang J.L."/>
            <person name="Chapple C."/>
            <person name="Chatterji S."/>
            <person name="Chinwalla A."/>
            <person name="Civetta A."/>
            <person name="Clifton S.W."/>
            <person name="Comeron J.M."/>
            <person name="Costello J.C."/>
            <person name="Coyne J.A."/>
            <person name="Daub J."/>
            <person name="David R.G."/>
            <person name="Delcher A.L."/>
            <person name="Delehaunty K."/>
            <person name="Do C.B."/>
            <person name="Ebling H."/>
            <person name="Edwards K."/>
            <person name="Eickbush T."/>
            <person name="Evans J.D."/>
            <person name="Filipski A."/>
            <person name="Findeiss S."/>
            <person name="Freyhult E."/>
            <person name="Fulton L."/>
            <person name="Fulton R."/>
            <person name="Garcia A.C."/>
            <person name="Gardiner A."/>
            <person name="Garfield D.A."/>
            <person name="Garvin B.E."/>
            <person name="Gibson G."/>
            <person name="Gilbert D."/>
            <person name="Gnerre S."/>
            <person name="Godfrey J."/>
            <person name="Good R."/>
            <person name="Gotea V."/>
            <person name="Gravely B."/>
            <person name="Greenberg A.J."/>
            <person name="Griffiths-Jones S."/>
            <person name="Gross S."/>
            <person name="Guigo R."/>
            <person name="Gustafson E.A."/>
            <person name="Haerty W."/>
            <person name="Hahn M.W."/>
            <person name="Halligan D.L."/>
            <person name="Halpern A.L."/>
            <person name="Halter G.M."/>
            <person name="Han M.V."/>
            <person name="Heger A."/>
            <person name="Hillier L."/>
            <person name="Hinrichs A.S."/>
            <person name="Holmes I."/>
            <person name="Hoskins R.A."/>
            <person name="Hubisz M.J."/>
            <person name="Hultmark D."/>
            <person name="Huntley M.A."/>
            <person name="Jaffe D.B."/>
            <person name="Jagadeeshan S."/>
            <person name="Jeck W.R."/>
            <person name="Johnson J."/>
            <person name="Jones C.D."/>
            <person name="Jordan W.C."/>
            <person name="Karpen G.H."/>
            <person name="Kataoka E."/>
            <person name="Keightley P.D."/>
            <person name="Kheradpour P."/>
            <person name="Kirkness E.F."/>
            <person name="Koerich L.B."/>
            <person name="Kristiansen K."/>
            <person name="Kudrna D."/>
            <person name="Kulathinal R.J."/>
            <person name="Kumar S."/>
            <person name="Kwok R."/>
            <person name="Lander E."/>
            <person name="Langley C.H."/>
            <person name="Lapoint R."/>
            <person name="Lazzaro B.P."/>
            <person name="Lee S.J."/>
            <person name="Levesque L."/>
            <person name="Li R."/>
            <person name="Lin C.F."/>
            <person name="Lin M.F."/>
            <person name="Lindblad-Toh K."/>
            <person name="Llopart A."/>
            <person name="Long M."/>
            <person name="Low L."/>
            <person name="Lozovsky E."/>
            <person name="Lu J."/>
            <person name="Luo M."/>
            <person name="Machado C.A."/>
            <person name="Makalowski W."/>
            <person name="Marzo M."/>
            <person name="Matsuda M."/>
            <person name="Matzkin L."/>
            <person name="McAllister B."/>
            <person name="McBride C.S."/>
            <person name="McKernan B."/>
            <person name="McKernan K."/>
            <person name="Mendez-Lago M."/>
            <person name="Minx P."/>
            <person name="Mollenhauer M.U."/>
            <person name="Montooth K."/>
            <person name="Mount S.M."/>
            <person name="Mu X."/>
            <person name="Myers E."/>
            <person name="Negre B."/>
            <person name="Newfeld S."/>
            <person name="Nielsen R."/>
            <person name="Noor M.A."/>
            <person name="O'Grady P."/>
            <person name="Pachter L."/>
            <person name="Papaceit M."/>
            <person name="Parisi M.J."/>
            <person name="Parisi M."/>
            <person name="Parts L."/>
            <person name="Pedersen J.S."/>
            <person name="Pesole G."/>
            <person name="Phillippy A.M."/>
            <person name="Ponting C.P."/>
            <person name="Pop M."/>
            <person name="Porcelli D."/>
            <person name="Powell J.R."/>
            <person name="Prohaska S."/>
            <person name="Pruitt K."/>
            <person name="Puig M."/>
            <person name="Quesneville H."/>
            <person name="Ram K.R."/>
            <person name="Rand D."/>
            <person name="Rasmussen M.D."/>
            <person name="Reed L.K."/>
            <person name="Reenan R."/>
            <person name="Reily A."/>
            <person name="Remington K.A."/>
            <person name="Rieger T.T."/>
            <person name="Ritchie M.G."/>
            <person name="Robin C."/>
            <person name="Rogers Y.H."/>
            <person name="Rohde C."/>
            <person name="Rozas J."/>
            <person name="Rubenfield M.J."/>
            <person name="Ruiz A."/>
            <person name="Russo S."/>
            <person name="Salzberg S.L."/>
            <person name="Sanchez-Gracia A."/>
            <person name="Saranga D.J."/>
            <person name="Sato H."/>
            <person name="Schaeffer S.W."/>
            <person name="Schatz M.C."/>
            <person name="Schlenke T."/>
            <person name="Schwartz R."/>
            <person name="Segarra C."/>
            <person name="Singh R.S."/>
            <person name="Sirot L."/>
            <person name="Sirota M."/>
            <person name="Sisneros N.B."/>
            <person name="Smith C.D."/>
            <person name="Smith T.F."/>
            <person name="Spieth J."/>
            <person name="Stage D.E."/>
            <person name="Stark A."/>
            <person name="Stephan W."/>
            <person name="Strausberg R.L."/>
            <person name="Strempel S."/>
            <person name="Sturgill D."/>
            <person name="Sutton G."/>
            <person name="Sutton G.G."/>
            <person name="Tao W."/>
            <person name="Teichmann S."/>
            <person name="Tobari Y.N."/>
            <person name="Tomimura Y."/>
            <person name="Tsolas J.M."/>
            <person name="Valente V.L."/>
            <person name="Venter E."/>
            <person name="Venter J.C."/>
            <person name="Vicario S."/>
            <person name="Vieira F.G."/>
            <person name="Vilella A.J."/>
            <person name="Villasante A."/>
            <person name="Walenz B."/>
            <person name="Wang J."/>
            <person name="Wasserman M."/>
            <person name="Watts T."/>
            <person name="Wilson D."/>
            <person name="Wilson R.K."/>
            <person name="Wing R.A."/>
            <person name="Wolfner M.F."/>
            <person name="Wong A."/>
            <person name="Wong G.K."/>
            <person name="Wu C.I."/>
            <person name="Wu G."/>
            <person name="Yamamoto D."/>
            <person name="Yang H.P."/>
            <person name="Yang S.P."/>
            <person name="Yorke J.A."/>
            <person name="Yoshida K."/>
            <person name="Zdobnov E."/>
            <person name="Zhang P."/>
            <person name="Zhang Y."/>
            <person name="Zimin A.V."/>
            <person name="Baldwin J."/>
            <person name="Abdouelleil A."/>
            <person name="Abdulkadir J."/>
            <person name="Abebe A."/>
            <person name="Abera B."/>
            <person name="Abreu J."/>
            <person name="Acer S.C."/>
            <person name="Aftuck L."/>
            <person name="Alexander A."/>
            <person name="An P."/>
            <person name="Anderson E."/>
            <person name="Anderson S."/>
            <person name="Arachi H."/>
            <person name="Azer M."/>
            <person name="Bachantsang P."/>
            <person name="Barry A."/>
            <person name="Bayul T."/>
            <person name="Berlin A."/>
            <person name="Bessette D."/>
            <person name="Bloom T."/>
            <person name="Blye J."/>
            <person name="Boguslavskiy L."/>
            <person name="Bonnet C."/>
            <person name="Boukhgalter B."/>
            <person name="Bourzgui I."/>
            <person name="Brown A."/>
            <person name="Cahill P."/>
            <person name="Channer S."/>
            <person name="Cheshatsang Y."/>
            <person name="Chuda L."/>
            <person name="Citroen M."/>
            <person name="Collymore A."/>
            <person name="Cooke P."/>
            <person name="Costello M."/>
            <person name="D'Aco K."/>
            <person name="Daza R."/>
            <person name="De Haan G."/>
            <person name="DeGray S."/>
            <person name="DeMaso C."/>
            <person name="Dhargay N."/>
            <person name="Dooley K."/>
            <person name="Dooley E."/>
            <person name="Doricent M."/>
            <person name="Dorje P."/>
            <person name="Dorjee K."/>
            <person name="Dupes A."/>
            <person name="Elong R."/>
            <person name="Falk J."/>
            <person name="Farina A."/>
            <person name="Faro S."/>
            <person name="Ferguson D."/>
            <person name="Fisher S."/>
            <person name="Foley C.D."/>
            <person name="Franke A."/>
            <person name="Friedrich D."/>
            <person name="Gadbois L."/>
            <person name="Gearin G."/>
            <person name="Gearin C.R."/>
            <person name="Giannoukos G."/>
            <person name="Goode T."/>
            <person name="Graham J."/>
            <person name="Grandbois E."/>
            <person name="Grewal S."/>
            <person name="Gyaltsen K."/>
            <person name="Hafez N."/>
            <person name="Hagos B."/>
            <person name="Hall J."/>
            <person name="Henson C."/>
            <person name="Hollinger A."/>
            <person name="Honan T."/>
            <person name="Huard M.D."/>
            <person name="Hughes L."/>
            <person name="Hurhula B."/>
            <person name="Husby M.E."/>
            <person name="Kamat A."/>
            <person name="Kanga B."/>
            <person name="Kashin S."/>
            <person name="Khazanovich D."/>
            <person name="Kisner P."/>
            <person name="Lance K."/>
            <person name="Lara M."/>
            <person name="Lee W."/>
            <person name="Lennon N."/>
            <person name="Letendre F."/>
            <person name="LeVine R."/>
            <person name="Lipovsky A."/>
            <person name="Liu X."/>
            <person name="Liu J."/>
            <person name="Liu S."/>
            <person name="Lokyitsang T."/>
            <person name="Lokyitsang Y."/>
            <person name="Lubonja R."/>
            <person name="Lui A."/>
            <person name="MacDonald P."/>
            <person name="Magnisalis V."/>
            <person name="Maru K."/>
            <person name="Matthews C."/>
            <person name="McCusker W."/>
            <person name="McDonough S."/>
            <person name="Mehta T."/>
            <person name="Meldrim J."/>
            <person name="Meneus L."/>
            <person name="Mihai O."/>
            <person name="Mihalev A."/>
            <person name="Mihova T."/>
            <person name="Mittelman R."/>
            <person name="Mlenga V."/>
            <person name="Montmayeur A."/>
            <person name="Mulrain L."/>
            <person name="Navidi A."/>
            <person name="Naylor J."/>
            <person name="Negash T."/>
            <person name="Nguyen T."/>
            <person name="Nguyen N."/>
            <person name="Nicol R."/>
            <person name="Norbu C."/>
            <person name="Norbu N."/>
            <person name="Novod N."/>
            <person name="O'Neill B."/>
            <person name="Osman S."/>
            <person name="Markiewicz E."/>
            <person name="Oyono O.L."/>
            <person name="Patti C."/>
            <person name="Phunkhang P."/>
            <person name="Pierre F."/>
            <person name="Priest M."/>
            <person name="Raghuraman S."/>
            <person name="Rege F."/>
            <person name="Reyes R."/>
            <person name="Rise C."/>
            <person name="Rogov P."/>
            <person name="Ross K."/>
            <person name="Ryan E."/>
            <person name="Settipalli S."/>
            <person name="Shea T."/>
            <person name="Sherpa N."/>
            <person name="Shi L."/>
            <person name="Shih D."/>
            <person name="Sparrow T."/>
            <person name="Spaulding J."/>
            <person name="Stalker J."/>
            <person name="Stange-Thomann N."/>
            <person name="Stavropoulos S."/>
            <person name="Stone C."/>
            <person name="Strader C."/>
            <person name="Tesfaye S."/>
            <person name="Thomson T."/>
            <person name="Thoulutsang Y."/>
            <person name="Thoulutsang D."/>
            <person name="Topham K."/>
            <person name="Topping I."/>
            <person name="Tsamla T."/>
            <person name="Vassiliev H."/>
            <person name="Vo A."/>
            <person name="Wangchuk T."/>
            <person name="Wangdi T."/>
            <person name="Weiand M."/>
            <person name="Wilkinson J."/>
            <person name="Wilson A."/>
            <person name="Yadav S."/>
            <person name="Young G."/>
            <person name="Yu Q."/>
            <person name="Zembek L."/>
            <person name="Zhong D."/>
            <person name="Zimmer A."/>
            <person name="Zwirko Z."/>
            <person name="Jaffe D.B."/>
            <person name="Alvarez P."/>
            <person name="Brockman W."/>
            <person name="Butler J."/>
            <person name="Chin C."/>
            <person name="Gnerre S."/>
            <person name="Grabherr M."/>
            <person name="Kleber M."/>
            <person name="Mauceli E."/>
            <person name="MacCallum I."/>
        </authorList>
    </citation>
    <scope>NUCLEOTIDE SEQUENCE [LARGE SCALE GENOMIC DNA]</scope>
    <source>
        <strain evidence="4">Tucson 15010-1051.87</strain>
    </source>
</reference>
<evidence type="ECO:0000313" key="4">
    <source>
        <dbReference type="Proteomes" id="UP000008792"/>
    </source>
</evidence>
<dbReference type="eggNOG" id="ENOG502T2AN">
    <property type="taxonomic scope" value="Eukaryota"/>
</dbReference>
<dbReference type="CDD" id="cd23992">
    <property type="entry name" value="PBP_GOBP"/>
    <property type="match status" value="1"/>
</dbReference>
<proteinExistence type="predicted"/>
<evidence type="ECO:0000256" key="1">
    <source>
        <dbReference type="ARBA" id="ARBA00022729"/>
    </source>
</evidence>
<dbReference type="SMART" id="SM00708">
    <property type="entry name" value="PhBP"/>
    <property type="match status" value="1"/>
</dbReference>
<feature type="chain" id="PRO_5002813850" evidence="2">
    <location>
        <begin position="22"/>
        <end position="143"/>
    </location>
</feature>
<evidence type="ECO:0000313" key="3">
    <source>
        <dbReference type="EMBL" id="EDW63452.1"/>
    </source>
</evidence>
<dbReference type="OrthoDB" id="6595846at2759"/>
<dbReference type="AlphaFoldDB" id="B4LQR8"/>
<dbReference type="PANTHER" id="PTHR11857">
    <property type="entry name" value="ODORANT BINDING PROTEIN-RELATED"/>
    <property type="match status" value="1"/>
</dbReference>
<dbReference type="InterPro" id="IPR036728">
    <property type="entry name" value="PBP_GOBP_sf"/>
</dbReference>
<dbReference type="GO" id="GO:0007608">
    <property type="term" value="P:sensory perception of smell"/>
    <property type="evidence" value="ECO:0007669"/>
    <property type="project" value="TreeGrafter"/>
</dbReference>
<feature type="signal peptide" evidence="2">
    <location>
        <begin position="1"/>
        <end position="21"/>
    </location>
</feature>
<gene>
    <name evidence="3" type="primary">Dvir\Obp28a</name>
    <name evidence="3" type="ORF">Dvir_GJ15099</name>
</gene>
<dbReference type="Pfam" id="PF01395">
    <property type="entry name" value="PBP_GOBP"/>
    <property type="match status" value="1"/>
</dbReference>
<dbReference type="InParanoid" id="B4LQR8"/>
<keyword evidence="4" id="KW-1185">Reference proteome</keyword>
<accession>B4LQR8</accession>
<dbReference type="STRING" id="7244.B4LQR8"/>
<dbReference type="KEGG" id="dvi:6627743"/>
<keyword evidence="1 2" id="KW-0732">Signal</keyword>
<dbReference type="HOGENOM" id="CLU_148261_0_0_1"/>
<dbReference type="GO" id="GO:0005549">
    <property type="term" value="F:odorant binding"/>
    <property type="evidence" value="ECO:0007669"/>
    <property type="project" value="InterPro"/>
</dbReference>
<dbReference type="SUPFAM" id="SSF47565">
    <property type="entry name" value="Insect pheromone/odorant-binding proteins"/>
    <property type="match status" value="1"/>
</dbReference>
<dbReference type="OMA" id="EIGDTCA"/>
<protein>
    <submittedName>
        <fullName evidence="3">Odorant-binding protein 28a</fullName>
    </submittedName>
</protein>